<dbReference type="PROSITE" id="PS51186">
    <property type="entry name" value="GNAT"/>
    <property type="match status" value="1"/>
</dbReference>
<keyword evidence="2" id="KW-0012">Acyltransferase</keyword>
<organism evidence="4 5">
    <name type="scientific">Thermoclostridium stercorarium subsp. thermolacticum DSM 2910</name>
    <dbReference type="NCBI Taxonomy" id="1121336"/>
    <lineage>
        <taxon>Bacteria</taxon>
        <taxon>Bacillati</taxon>
        <taxon>Bacillota</taxon>
        <taxon>Clostridia</taxon>
        <taxon>Eubacteriales</taxon>
        <taxon>Oscillospiraceae</taxon>
        <taxon>Thermoclostridium</taxon>
    </lineage>
</organism>
<keyword evidence="1 4" id="KW-0808">Transferase</keyword>
<sequence>MENCFVLRHAVVSDAAEIHVLLQEAFREYAEFIGVTQLEALNESIKDVEYEIKNNTVFVAIADGCIIGTIRVRISGDEAYISRLAVSKPHRNMGVGESLINLVDRFLQSKGVKKAILYTASNNPNLVRFYYGRGFYIDSVSHERGYPRARMIKEYRNIDTDEELCSCHNSQINSFR</sequence>
<dbReference type="InterPro" id="IPR000182">
    <property type="entry name" value="GNAT_dom"/>
</dbReference>
<evidence type="ECO:0000259" key="3">
    <source>
        <dbReference type="PROSITE" id="PS51186"/>
    </source>
</evidence>
<evidence type="ECO:0000256" key="1">
    <source>
        <dbReference type="ARBA" id="ARBA00022679"/>
    </source>
</evidence>
<dbReference type="Proteomes" id="UP000092971">
    <property type="component" value="Chromosome"/>
</dbReference>
<evidence type="ECO:0000256" key="2">
    <source>
        <dbReference type="ARBA" id="ARBA00023315"/>
    </source>
</evidence>
<dbReference type="PANTHER" id="PTHR43877">
    <property type="entry name" value="AMINOALKYLPHOSPHONATE N-ACETYLTRANSFERASE-RELATED-RELATED"/>
    <property type="match status" value="1"/>
</dbReference>
<evidence type="ECO:0000313" key="5">
    <source>
        <dbReference type="Proteomes" id="UP000092971"/>
    </source>
</evidence>
<dbReference type="PANTHER" id="PTHR43877:SF2">
    <property type="entry name" value="AMINOALKYLPHOSPHONATE N-ACETYLTRANSFERASE-RELATED"/>
    <property type="match status" value="1"/>
</dbReference>
<reference evidence="4 5" key="1">
    <citation type="submission" date="2016-02" db="EMBL/GenBank/DDBJ databases">
        <title>Comparison of Clostridium stercorarium subspecies using comparative genomics and transcriptomics.</title>
        <authorList>
            <person name="Schellenberg J."/>
            <person name="Thallinger G."/>
            <person name="Levin D.B."/>
            <person name="Zhang X."/>
            <person name="Alvare G."/>
            <person name="Fristensky B."/>
            <person name="Sparling R."/>
        </authorList>
    </citation>
    <scope>NUCLEOTIDE SEQUENCE [LARGE SCALE GENOMIC DNA]</scope>
    <source>
        <strain evidence="4 5">DSM 2910</strain>
    </source>
</reference>
<dbReference type="GO" id="GO:0016747">
    <property type="term" value="F:acyltransferase activity, transferring groups other than amino-acyl groups"/>
    <property type="evidence" value="ECO:0007669"/>
    <property type="project" value="InterPro"/>
</dbReference>
<evidence type="ECO:0000313" key="4">
    <source>
        <dbReference type="EMBL" id="ANW99504.1"/>
    </source>
</evidence>
<name>A0A1B1YFF6_THEST</name>
<feature type="domain" description="N-acetyltransferase" evidence="3">
    <location>
        <begin position="5"/>
        <end position="156"/>
    </location>
</feature>
<dbReference type="OrthoDB" id="2111574at2"/>
<proteinExistence type="predicted"/>
<accession>A0A1B1YFF6</accession>
<dbReference type="Pfam" id="PF00583">
    <property type="entry name" value="Acetyltransf_1"/>
    <property type="match status" value="1"/>
</dbReference>
<dbReference type="InterPro" id="IPR016181">
    <property type="entry name" value="Acyl_CoA_acyltransferase"/>
</dbReference>
<dbReference type="CDD" id="cd04301">
    <property type="entry name" value="NAT_SF"/>
    <property type="match status" value="1"/>
</dbReference>
<gene>
    <name evidence="4" type="ORF">CSTERTH_10925</name>
</gene>
<dbReference type="SUPFAM" id="SSF55729">
    <property type="entry name" value="Acyl-CoA N-acyltransferases (Nat)"/>
    <property type="match status" value="1"/>
</dbReference>
<dbReference type="AlphaFoldDB" id="A0A1B1YFF6"/>
<dbReference type="Gene3D" id="3.40.630.30">
    <property type="match status" value="1"/>
</dbReference>
<protein>
    <submittedName>
        <fullName evidence="4">GCN5 family acetyltransferase</fullName>
    </submittedName>
</protein>
<dbReference type="RefSeq" id="WP_015359909.1">
    <property type="nucleotide sequence ID" value="NZ_CP014672.1"/>
</dbReference>
<dbReference type="EMBL" id="CP014672">
    <property type="protein sequence ID" value="ANW99504.1"/>
    <property type="molecule type" value="Genomic_DNA"/>
</dbReference>
<dbReference type="InterPro" id="IPR050832">
    <property type="entry name" value="Bact_Acetyltransf"/>
</dbReference>